<dbReference type="GO" id="GO:0016787">
    <property type="term" value="F:hydrolase activity"/>
    <property type="evidence" value="ECO:0007669"/>
    <property type="project" value="UniProtKB-KW"/>
</dbReference>
<keyword evidence="5" id="KW-1185">Reference proteome</keyword>
<evidence type="ECO:0000256" key="2">
    <source>
        <dbReference type="ARBA" id="ARBA00022801"/>
    </source>
</evidence>
<keyword evidence="2" id="KW-0378">Hydrolase</keyword>
<evidence type="ECO:0000259" key="3">
    <source>
        <dbReference type="Pfam" id="PF04509"/>
    </source>
</evidence>
<dbReference type="Gene3D" id="3.40.1550.10">
    <property type="entry name" value="CheC-like"/>
    <property type="match status" value="1"/>
</dbReference>
<gene>
    <name evidence="4" type="primary">cheC</name>
    <name evidence="4" type="ORF">NDEV_1000</name>
</gene>
<name>A0A128A337_9ARCH</name>
<evidence type="ECO:0000313" key="4">
    <source>
        <dbReference type="EMBL" id="CUR51765.1"/>
    </source>
</evidence>
<proteinExistence type="predicted"/>
<dbReference type="EMBL" id="LN890280">
    <property type="protein sequence ID" value="CUR51765.1"/>
    <property type="molecule type" value="Genomic_DNA"/>
</dbReference>
<keyword evidence="1" id="KW-0145">Chemotaxis</keyword>
<dbReference type="Pfam" id="PF04509">
    <property type="entry name" value="CheC"/>
    <property type="match status" value="1"/>
</dbReference>
<dbReference type="InterPro" id="IPR028976">
    <property type="entry name" value="CheC-like_sf"/>
</dbReference>
<organism evidence="4 5">
    <name type="scientific">Nitrosotalea devaniterrae</name>
    <dbReference type="NCBI Taxonomy" id="1078905"/>
    <lineage>
        <taxon>Archaea</taxon>
        <taxon>Nitrososphaerota</taxon>
        <taxon>Nitrososphaeria</taxon>
        <taxon>Nitrosotaleales</taxon>
        <taxon>Nitrosotaleaceae</taxon>
        <taxon>Nitrosotalea</taxon>
    </lineage>
</organism>
<dbReference type="Proteomes" id="UP000196239">
    <property type="component" value="Chromosome 1"/>
</dbReference>
<dbReference type="CDD" id="cd17905">
    <property type="entry name" value="CheC-like"/>
    <property type="match status" value="1"/>
</dbReference>
<evidence type="ECO:0000256" key="1">
    <source>
        <dbReference type="ARBA" id="ARBA00022500"/>
    </source>
</evidence>
<dbReference type="PANTHER" id="PTHR43693">
    <property type="entry name" value="PROTEIN PHOSPHATASE CHEZ"/>
    <property type="match status" value="1"/>
</dbReference>
<dbReference type="InterPro" id="IPR007597">
    <property type="entry name" value="CheC"/>
</dbReference>
<accession>A0A128A337</accession>
<evidence type="ECO:0000313" key="5">
    <source>
        <dbReference type="Proteomes" id="UP000196239"/>
    </source>
</evidence>
<dbReference type="KEGG" id="ndv:NDEV_1000"/>
<dbReference type="AlphaFoldDB" id="A0A128A337"/>
<dbReference type="InterPro" id="IPR050992">
    <property type="entry name" value="CheZ_family_phosphatases"/>
</dbReference>
<protein>
    <submittedName>
        <fullName evidence="4">Chemotaxis protein CheC</fullName>
    </submittedName>
</protein>
<sequence length="201" mass="21777">MKMSTNALNQVELNALEGVLDSYITQKTSVALSSLLGESISHVVKQTHLEVSQIGNMGTVIKEIVACSVFLHGGGDIRLGILYTIPEQDAKQIAAKLMCTDKIDSLDDLSKSAISEVGNIMSGSFFNALSDHTGLKVELSTPDFAMTSISALLEPHASEFVCPTSDMVTEVEFTGKDSGLRLHMLIIQDYDNARKLMNPNR</sequence>
<dbReference type="PANTHER" id="PTHR43693:SF1">
    <property type="entry name" value="PROTEIN PHOSPHATASE CHEZ"/>
    <property type="match status" value="1"/>
</dbReference>
<feature type="domain" description="CheC-like protein" evidence="3">
    <location>
        <begin position="110"/>
        <end position="144"/>
    </location>
</feature>
<dbReference type="SUPFAM" id="SSF103039">
    <property type="entry name" value="CheC-like"/>
    <property type="match status" value="1"/>
</dbReference>
<reference evidence="5" key="1">
    <citation type="submission" date="2015-10" db="EMBL/GenBank/DDBJ databases">
        <authorList>
            <person name="Lehtovirta-Morley L.E."/>
            <person name="Vieille C."/>
        </authorList>
    </citation>
    <scope>NUCLEOTIDE SEQUENCE [LARGE SCALE GENOMIC DNA]</scope>
</reference>
<dbReference type="GO" id="GO:0006935">
    <property type="term" value="P:chemotaxis"/>
    <property type="evidence" value="ECO:0007669"/>
    <property type="project" value="UniProtKB-KW"/>
</dbReference>